<proteinExistence type="predicted"/>
<dbReference type="InterPro" id="IPR035940">
    <property type="entry name" value="CAP_sf"/>
</dbReference>
<protein>
    <submittedName>
        <fullName evidence="1">Defense-related containing SCP domain</fullName>
    </submittedName>
</protein>
<gene>
    <name evidence="1" type="ORF">OLEA9_A032219</name>
</gene>
<accession>A0A8S0SJH5</accession>
<dbReference type="SUPFAM" id="SSF55797">
    <property type="entry name" value="PR-1-like"/>
    <property type="match status" value="1"/>
</dbReference>
<keyword evidence="2" id="KW-1185">Reference proteome</keyword>
<dbReference type="AlphaFoldDB" id="A0A8S0SJH5"/>
<dbReference type="EMBL" id="CACTIH010005428">
    <property type="protein sequence ID" value="CAA2991783.1"/>
    <property type="molecule type" value="Genomic_DNA"/>
</dbReference>
<evidence type="ECO:0000313" key="2">
    <source>
        <dbReference type="Proteomes" id="UP000594638"/>
    </source>
</evidence>
<dbReference type="Gene3D" id="3.40.33.10">
    <property type="entry name" value="CAP"/>
    <property type="match status" value="1"/>
</dbReference>
<organism evidence="1 2">
    <name type="scientific">Olea europaea subsp. europaea</name>
    <dbReference type="NCBI Taxonomy" id="158383"/>
    <lineage>
        <taxon>Eukaryota</taxon>
        <taxon>Viridiplantae</taxon>
        <taxon>Streptophyta</taxon>
        <taxon>Embryophyta</taxon>
        <taxon>Tracheophyta</taxon>
        <taxon>Spermatophyta</taxon>
        <taxon>Magnoliopsida</taxon>
        <taxon>eudicotyledons</taxon>
        <taxon>Gunneridae</taxon>
        <taxon>Pentapetalae</taxon>
        <taxon>asterids</taxon>
        <taxon>lamiids</taxon>
        <taxon>Lamiales</taxon>
        <taxon>Oleaceae</taxon>
        <taxon>Oleeae</taxon>
        <taxon>Olea</taxon>
    </lineage>
</organism>
<comment type="caution">
    <text evidence="1">The sequence shown here is derived from an EMBL/GenBank/DDBJ whole genome shotgun (WGS) entry which is preliminary data.</text>
</comment>
<dbReference type="Proteomes" id="UP000594638">
    <property type="component" value="Unassembled WGS sequence"/>
</dbReference>
<reference evidence="1 2" key="1">
    <citation type="submission" date="2019-12" db="EMBL/GenBank/DDBJ databases">
        <authorList>
            <person name="Alioto T."/>
            <person name="Alioto T."/>
            <person name="Gomez Garrido J."/>
        </authorList>
    </citation>
    <scope>NUCLEOTIDE SEQUENCE [LARGE SCALE GENOMIC DNA]</scope>
</reference>
<evidence type="ECO:0000313" key="1">
    <source>
        <dbReference type="EMBL" id="CAA2991783.1"/>
    </source>
</evidence>
<dbReference type="OrthoDB" id="337038at2759"/>
<sequence>MSSYSSQAQNTRQDYLDDYNAARAQVGFGATTWDDNVAAFSQNYACQRIGECNSSTLATNPMERPLQRAAEESAGITHNYCSATQSALDPQEFIAMMDGGLFLATMIL</sequence>
<name>A0A8S0SJH5_OLEEU</name>
<dbReference type="Gramene" id="OE9A032219T1">
    <property type="protein sequence ID" value="OE9A032219C1"/>
    <property type="gene ID" value="OE9A032219"/>
</dbReference>